<gene>
    <name evidence="2" type="ORF">MNBD_GAMMA22-1875</name>
</gene>
<proteinExistence type="predicted"/>
<sequence length="59" mass="6596">MLWQSIISITVVLAVFIAFLPKLNTKYHSSSQKTKEQIGIYVPAILTILAAILLINIVR</sequence>
<feature type="transmembrane region" description="Helical" evidence="1">
    <location>
        <begin position="6"/>
        <end position="23"/>
    </location>
</feature>
<accession>A0A3B1ASX1</accession>
<keyword evidence="1" id="KW-1133">Transmembrane helix</keyword>
<organism evidence="2">
    <name type="scientific">hydrothermal vent metagenome</name>
    <dbReference type="NCBI Taxonomy" id="652676"/>
    <lineage>
        <taxon>unclassified sequences</taxon>
        <taxon>metagenomes</taxon>
        <taxon>ecological metagenomes</taxon>
    </lineage>
</organism>
<evidence type="ECO:0000313" key="2">
    <source>
        <dbReference type="EMBL" id="VAW95816.1"/>
    </source>
</evidence>
<protein>
    <submittedName>
        <fullName evidence="2">Uncharacterized protein</fullName>
    </submittedName>
</protein>
<keyword evidence="1" id="KW-0812">Transmembrane</keyword>
<reference evidence="2" key="1">
    <citation type="submission" date="2018-06" db="EMBL/GenBank/DDBJ databases">
        <authorList>
            <person name="Zhirakovskaya E."/>
        </authorList>
    </citation>
    <scope>NUCLEOTIDE SEQUENCE</scope>
</reference>
<dbReference type="EMBL" id="UOFS01000024">
    <property type="protein sequence ID" value="VAW95816.1"/>
    <property type="molecule type" value="Genomic_DNA"/>
</dbReference>
<name>A0A3B1ASX1_9ZZZZ</name>
<dbReference type="AlphaFoldDB" id="A0A3B1ASX1"/>
<evidence type="ECO:0000256" key="1">
    <source>
        <dbReference type="SAM" id="Phobius"/>
    </source>
</evidence>
<keyword evidence="1" id="KW-0472">Membrane</keyword>
<feature type="transmembrane region" description="Helical" evidence="1">
    <location>
        <begin position="38"/>
        <end position="58"/>
    </location>
</feature>